<keyword evidence="6 10" id="KW-0735">Signal-anchor</keyword>
<dbReference type="EC" id="2.4.1.-" evidence="10"/>
<dbReference type="InterPro" id="IPR002659">
    <property type="entry name" value="Glyco_trans_31"/>
</dbReference>
<keyword evidence="12" id="KW-1185">Reference proteome</keyword>
<dbReference type="EMBL" id="CAUEEQ010048884">
    <property type="protein sequence ID" value="CAJ0959954.1"/>
    <property type="molecule type" value="Genomic_DNA"/>
</dbReference>
<organism evidence="11 12">
    <name type="scientific">Ranitomeya imitator</name>
    <name type="common">mimic poison frog</name>
    <dbReference type="NCBI Taxonomy" id="111125"/>
    <lineage>
        <taxon>Eukaryota</taxon>
        <taxon>Metazoa</taxon>
        <taxon>Chordata</taxon>
        <taxon>Craniata</taxon>
        <taxon>Vertebrata</taxon>
        <taxon>Euteleostomi</taxon>
        <taxon>Amphibia</taxon>
        <taxon>Batrachia</taxon>
        <taxon>Anura</taxon>
        <taxon>Neobatrachia</taxon>
        <taxon>Hyloidea</taxon>
        <taxon>Dendrobatidae</taxon>
        <taxon>Dendrobatinae</taxon>
        <taxon>Ranitomeya</taxon>
    </lineage>
</organism>
<evidence type="ECO:0000313" key="11">
    <source>
        <dbReference type="EMBL" id="CAJ0959954.1"/>
    </source>
</evidence>
<keyword evidence="9 10" id="KW-0472">Membrane</keyword>
<name>A0ABN9M624_9NEOB</name>
<evidence type="ECO:0000256" key="5">
    <source>
        <dbReference type="ARBA" id="ARBA00022692"/>
    </source>
</evidence>
<protein>
    <recommendedName>
        <fullName evidence="10">Hexosyltransferase</fullName>
        <ecNumber evidence="10">2.4.1.-</ecNumber>
    </recommendedName>
</protein>
<evidence type="ECO:0000256" key="8">
    <source>
        <dbReference type="ARBA" id="ARBA00023034"/>
    </source>
</evidence>
<keyword evidence="8 10" id="KW-0333">Golgi apparatus</keyword>
<dbReference type="Proteomes" id="UP001176940">
    <property type="component" value="Unassembled WGS sequence"/>
</dbReference>
<comment type="similarity">
    <text evidence="2 10">Belongs to the glycosyltransferase 31 family.</text>
</comment>
<reference evidence="11" key="1">
    <citation type="submission" date="2023-07" db="EMBL/GenBank/DDBJ databases">
        <authorList>
            <person name="Stuckert A."/>
        </authorList>
    </citation>
    <scope>NUCLEOTIDE SEQUENCE</scope>
</reference>
<gene>
    <name evidence="11" type="ORF">RIMI_LOCUS17049587</name>
</gene>
<keyword evidence="3 10" id="KW-0328">Glycosyltransferase</keyword>
<comment type="subcellular location">
    <subcellularLocation>
        <location evidence="1 10">Golgi apparatus membrane</location>
        <topology evidence="1 10">Single-pass type II membrane protein</topology>
    </subcellularLocation>
</comment>
<evidence type="ECO:0000256" key="7">
    <source>
        <dbReference type="ARBA" id="ARBA00022989"/>
    </source>
</evidence>
<evidence type="ECO:0000313" key="12">
    <source>
        <dbReference type="Proteomes" id="UP001176940"/>
    </source>
</evidence>
<dbReference type="Gene3D" id="3.90.550.50">
    <property type="match status" value="1"/>
</dbReference>
<dbReference type="Pfam" id="PF01762">
    <property type="entry name" value="Galactosyl_T"/>
    <property type="match status" value="1"/>
</dbReference>
<keyword evidence="7 10" id="KW-1133">Transmembrane helix</keyword>
<keyword evidence="4" id="KW-0808">Transferase</keyword>
<evidence type="ECO:0000256" key="9">
    <source>
        <dbReference type="ARBA" id="ARBA00023136"/>
    </source>
</evidence>
<evidence type="ECO:0000256" key="3">
    <source>
        <dbReference type="ARBA" id="ARBA00022676"/>
    </source>
</evidence>
<evidence type="ECO:0000256" key="10">
    <source>
        <dbReference type="RuleBase" id="RU363063"/>
    </source>
</evidence>
<accession>A0ABN9M624</accession>
<evidence type="ECO:0000256" key="2">
    <source>
        <dbReference type="ARBA" id="ARBA00008661"/>
    </source>
</evidence>
<evidence type="ECO:0000256" key="1">
    <source>
        <dbReference type="ARBA" id="ARBA00004323"/>
    </source>
</evidence>
<keyword evidence="5 10" id="KW-0812">Transmembrane</keyword>
<dbReference type="PANTHER" id="PTHR11214:SF387">
    <property type="entry name" value="HEXOSYLTRANSFERASE"/>
    <property type="match status" value="1"/>
</dbReference>
<proteinExistence type="inferred from homology"/>
<evidence type="ECO:0000256" key="4">
    <source>
        <dbReference type="ARBA" id="ARBA00022679"/>
    </source>
</evidence>
<feature type="transmembrane region" description="Helical" evidence="10">
    <location>
        <begin position="44"/>
        <end position="69"/>
    </location>
</feature>
<comment type="caution">
    <text evidence="11">The sequence shown here is derived from an EMBL/GenBank/DDBJ whole genome shotgun (WGS) entry which is preliminary data.</text>
</comment>
<evidence type="ECO:0000256" key="6">
    <source>
        <dbReference type="ARBA" id="ARBA00022968"/>
    </source>
</evidence>
<dbReference type="PANTHER" id="PTHR11214">
    <property type="entry name" value="BETA-1,3-N-ACETYLGLUCOSAMINYLTRANSFERASE"/>
    <property type="match status" value="1"/>
</dbReference>
<sequence>MKNEDTGLQSLPGLLKLQATAVQGTRQQVQAGSGQLRSIMSSRIVVRFHTLLFLGVFVLLSIVGLKLSFKIPVFLKMSPEPKRQSVTLDDGVHVYHLNFSRFQEEFPYLQSYRCSLLYTPQPEDLGLSPILLLAIKSHPRSTSRRAAIRETWAKQAEVMGYRLRPVFLMGLSDREQHMEIVKVEEEAYRDILLWDFTEGHHNLSLKERCFLEWLHDNPQEANFIFKGDDDLFVNPSSLVRYINENAPSPFQLHGALQRHSVVLRYSKYKISYTLFPNAKYPYFLSGGGFLFSAALVRSLYQTSLRIPVFPLDDVYLGFLCLASNLTLRHNNLFYVFGLKFDPCNYQRALVVHRVESENLLQIWNQVQEAHCLTGPNIKFWG</sequence>